<comment type="caution">
    <text evidence="4">The sequence shown here is derived from an EMBL/GenBank/DDBJ whole genome shotgun (WGS) entry which is preliminary data.</text>
</comment>
<dbReference type="PROSITE" id="PS51272">
    <property type="entry name" value="SLH"/>
    <property type="match status" value="1"/>
</dbReference>
<evidence type="ECO:0000313" key="4">
    <source>
        <dbReference type="EMBL" id="MBN7774381.1"/>
    </source>
</evidence>
<evidence type="ECO:0000259" key="3">
    <source>
        <dbReference type="PROSITE" id="PS51272"/>
    </source>
</evidence>
<keyword evidence="1" id="KW-0677">Repeat</keyword>
<dbReference type="RefSeq" id="WP_206583224.1">
    <property type="nucleotide sequence ID" value="NZ_JAFJZZ010000009.1"/>
</dbReference>
<dbReference type="Proteomes" id="UP000664545">
    <property type="component" value="Unassembled WGS sequence"/>
</dbReference>
<keyword evidence="2" id="KW-0732">Signal</keyword>
<reference evidence="4" key="1">
    <citation type="submission" date="2021-02" db="EMBL/GenBank/DDBJ databases">
        <title>Abyssanaerobacter marinus gen.nov., sp., nov, anaerobic bacterium isolated from the Onnuri vent field of Indian Ocean and suggestion of Mogibacteriaceae fam. nov., and proposal of reclassification of ambiguous this family's genus member.</title>
        <authorList>
            <person name="Kim Y.J."/>
            <person name="Yang J.-A."/>
        </authorList>
    </citation>
    <scope>NUCLEOTIDE SEQUENCE</scope>
    <source>
        <strain evidence="4">DSM 2634</strain>
    </source>
</reference>
<evidence type="ECO:0000313" key="5">
    <source>
        <dbReference type="Proteomes" id="UP000664545"/>
    </source>
</evidence>
<dbReference type="AlphaFoldDB" id="A0A939DAW9"/>
<evidence type="ECO:0000256" key="2">
    <source>
        <dbReference type="SAM" id="SignalP"/>
    </source>
</evidence>
<proteinExistence type="predicted"/>
<sequence>MKRLVSGITAIALLVMTAAASTSVSFAGTSESEDLQKAIATVKTVVSIPTELSEFSYYKDDNVENRGGWNLNWSAPEGDGYISASVEGTDTITSYYCYLKNFNGDGLAKVTETQAQKVADDTLKKMLPKYAHSMKLEENTAARSAYDSDYSFLYKMYINDIPCDFITVSIGVNKYVGQLSHFRYNCNASDFAITGYPSTDKIFAEDAAKAAYLKELGPELKYFSNYDYSKKTLKVYPAYETNDSNRAIDAQTGKVIDLYAEYQLYNTRDAATMGSFDYKSASENAIEYTEQELNEIQKTAGLLSKTEADNRAKEWIPSLRGETISSSSLAKNNGPDQSYIWNLSYKDGYVTLDAKSGVLLNFYNYSDYSTPTKDIGLKSAKSIADDYLKKVCSDKLDQVTWSNENSMGVTDYNYTFIYTRQINDIPFDSNAIYVSVNKQNGKILSYSRTWYESATFPDLNGVLTKEAAFDATDKYGDFGLSYRKTAVDKVALVYKFLKSDTYKIDAFTGKQLSWDGTVYEQKNLDYTDIAGTWAEHIILELKNNGYYLEGSQFAPKAKTTQIDFFRYLYSPEQAYYNSDEDFYKMLVSQKIIKKEEINAAAAITRQDAAKFIIRYLGYDKLASKSDIFKNMYKDKIDSNYLGYASSVYGLGIMKGDAKGYFNGGNTLTHAEAAVVIYNTLNAR</sequence>
<dbReference type="Pfam" id="PF00395">
    <property type="entry name" value="SLH"/>
    <property type="match status" value="1"/>
</dbReference>
<dbReference type="InterPro" id="IPR032599">
    <property type="entry name" value="YcdB/YcdC_rep_domain"/>
</dbReference>
<accession>A0A939DAW9</accession>
<feature type="domain" description="SLH" evidence="3">
    <location>
        <begin position="627"/>
        <end position="683"/>
    </location>
</feature>
<organism evidence="4 5">
    <name type="scientific">Clostridium aminobutyricum</name>
    <dbReference type="NCBI Taxonomy" id="33953"/>
    <lineage>
        <taxon>Bacteria</taxon>
        <taxon>Bacillati</taxon>
        <taxon>Bacillota</taxon>
        <taxon>Clostridia</taxon>
        <taxon>Eubacteriales</taxon>
        <taxon>Clostridiaceae</taxon>
        <taxon>Clostridium</taxon>
    </lineage>
</organism>
<evidence type="ECO:0000256" key="1">
    <source>
        <dbReference type="ARBA" id="ARBA00022737"/>
    </source>
</evidence>
<feature type="signal peptide" evidence="2">
    <location>
        <begin position="1"/>
        <end position="27"/>
    </location>
</feature>
<feature type="chain" id="PRO_5037105855" evidence="2">
    <location>
        <begin position="28"/>
        <end position="683"/>
    </location>
</feature>
<dbReference type="InterPro" id="IPR001119">
    <property type="entry name" value="SLH_dom"/>
</dbReference>
<gene>
    <name evidence="4" type="ORF">JYB65_13525</name>
</gene>
<name>A0A939DAW9_CLOAM</name>
<protein>
    <submittedName>
        <fullName evidence="4">S-layer homology domain-containing protein</fullName>
    </submittedName>
</protein>
<dbReference type="EMBL" id="JAFJZZ010000009">
    <property type="protein sequence ID" value="MBN7774381.1"/>
    <property type="molecule type" value="Genomic_DNA"/>
</dbReference>
<keyword evidence="5" id="KW-1185">Reference proteome</keyword>
<dbReference type="Pfam" id="PF16244">
    <property type="entry name" value="DUF4901"/>
    <property type="match status" value="2"/>
</dbReference>